<accession>A0A9N9TWV5</accession>
<keyword evidence="2" id="KW-1003">Cell membrane</keyword>
<dbReference type="PANTHER" id="PTHR21143">
    <property type="entry name" value="INVERTEBRATE GUSTATORY RECEPTOR"/>
    <property type="match status" value="1"/>
</dbReference>
<feature type="transmembrane region" description="Helical" evidence="8">
    <location>
        <begin position="144"/>
        <end position="163"/>
    </location>
</feature>
<proteinExistence type="predicted"/>
<evidence type="ECO:0000256" key="2">
    <source>
        <dbReference type="ARBA" id="ARBA00022475"/>
    </source>
</evidence>
<evidence type="ECO:0000256" key="6">
    <source>
        <dbReference type="ARBA" id="ARBA00023170"/>
    </source>
</evidence>
<keyword evidence="5 8" id="KW-0472">Membrane</keyword>
<dbReference type="Pfam" id="PF08395">
    <property type="entry name" value="7tm_7"/>
    <property type="match status" value="1"/>
</dbReference>
<feature type="transmembrane region" description="Helical" evidence="8">
    <location>
        <begin position="26"/>
        <end position="47"/>
    </location>
</feature>
<keyword evidence="10" id="KW-1185">Reference proteome</keyword>
<sequence length="165" mass="19027">MIKDAILDEFECAKEIIRDNFFAWKYTNSIFGVWIWNLLAFTFLAYLKDFENIISTEATDIATEIGVQTVLHTFVLTILTIIFAMSCDKAEKGAIRLAKLCNMLQADITDPILVEELKHLSNFIKELRPRFTVYGFFNVNQQTIPVFISAVTTYVIILIQFKINK</sequence>
<comment type="subcellular location">
    <subcellularLocation>
        <location evidence="1">Cell membrane</location>
        <topology evidence="1">Multi-pass membrane protein</topology>
    </subcellularLocation>
</comment>
<dbReference type="GO" id="GO:0030424">
    <property type="term" value="C:axon"/>
    <property type="evidence" value="ECO:0007669"/>
    <property type="project" value="TreeGrafter"/>
</dbReference>
<name>A0A9N9TWV5_PHYSR</name>
<gene>
    <name evidence="9" type="ORF">PHYEVI_LOCUS10140</name>
</gene>
<reference evidence="9" key="1">
    <citation type="submission" date="2022-01" db="EMBL/GenBank/DDBJ databases">
        <authorList>
            <person name="King R."/>
        </authorList>
    </citation>
    <scope>NUCLEOTIDE SEQUENCE</scope>
</reference>
<dbReference type="GO" id="GO:0008049">
    <property type="term" value="P:male courtship behavior"/>
    <property type="evidence" value="ECO:0007669"/>
    <property type="project" value="TreeGrafter"/>
</dbReference>
<dbReference type="PANTHER" id="PTHR21143:SF104">
    <property type="entry name" value="GUSTATORY RECEPTOR 8A-RELATED"/>
    <property type="match status" value="1"/>
</dbReference>
<evidence type="ECO:0000256" key="8">
    <source>
        <dbReference type="SAM" id="Phobius"/>
    </source>
</evidence>
<evidence type="ECO:0000256" key="3">
    <source>
        <dbReference type="ARBA" id="ARBA00022692"/>
    </source>
</evidence>
<feature type="transmembrane region" description="Helical" evidence="8">
    <location>
        <begin position="67"/>
        <end position="87"/>
    </location>
</feature>
<evidence type="ECO:0000256" key="1">
    <source>
        <dbReference type="ARBA" id="ARBA00004651"/>
    </source>
</evidence>
<evidence type="ECO:0000256" key="4">
    <source>
        <dbReference type="ARBA" id="ARBA00022989"/>
    </source>
</evidence>
<evidence type="ECO:0000256" key="5">
    <source>
        <dbReference type="ARBA" id="ARBA00023136"/>
    </source>
</evidence>
<dbReference type="GO" id="GO:0043025">
    <property type="term" value="C:neuronal cell body"/>
    <property type="evidence" value="ECO:0007669"/>
    <property type="project" value="TreeGrafter"/>
</dbReference>
<dbReference type="InterPro" id="IPR013604">
    <property type="entry name" value="7TM_chemorcpt"/>
</dbReference>
<evidence type="ECO:0000313" key="9">
    <source>
        <dbReference type="EMBL" id="CAG9863861.1"/>
    </source>
</evidence>
<evidence type="ECO:0000313" key="10">
    <source>
        <dbReference type="Proteomes" id="UP001153712"/>
    </source>
</evidence>
<keyword evidence="3 8" id="KW-0812">Transmembrane</keyword>
<dbReference type="GO" id="GO:0005886">
    <property type="term" value="C:plasma membrane"/>
    <property type="evidence" value="ECO:0007669"/>
    <property type="project" value="UniProtKB-SubCell"/>
</dbReference>
<dbReference type="OrthoDB" id="6748730at2759"/>
<organism evidence="9 10">
    <name type="scientific">Phyllotreta striolata</name>
    <name type="common">Striped flea beetle</name>
    <name type="synonym">Crioceris striolata</name>
    <dbReference type="NCBI Taxonomy" id="444603"/>
    <lineage>
        <taxon>Eukaryota</taxon>
        <taxon>Metazoa</taxon>
        <taxon>Ecdysozoa</taxon>
        <taxon>Arthropoda</taxon>
        <taxon>Hexapoda</taxon>
        <taxon>Insecta</taxon>
        <taxon>Pterygota</taxon>
        <taxon>Neoptera</taxon>
        <taxon>Endopterygota</taxon>
        <taxon>Coleoptera</taxon>
        <taxon>Polyphaga</taxon>
        <taxon>Cucujiformia</taxon>
        <taxon>Chrysomeloidea</taxon>
        <taxon>Chrysomelidae</taxon>
        <taxon>Galerucinae</taxon>
        <taxon>Alticini</taxon>
        <taxon>Phyllotreta</taxon>
    </lineage>
</organism>
<protein>
    <submittedName>
        <fullName evidence="9">Uncharacterized protein</fullName>
    </submittedName>
</protein>
<dbReference type="GO" id="GO:0007165">
    <property type="term" value="P:signal transduction"/>
    <property type="evidence" value="ECO:0007669"/>
    <property type="project" value="UniProtKB-KW"/>
</dbReference>
<dbReference type="GO" id="GO:0050909">
    <property type="term" value="P:sensory perception of taste"/>
    <property type="evidence" value="ECO:0007669"/>
    <property type="project" value="InterPro"/>
</dbReference>
<evidence type="ECO:0000256" key="7">
    <source>
        <dbReference type="ARBA" id="ARBA00023224"/>
    </source>
</evidence>
<keyword evidence="4 8" id="KW-1133">Transmembrane helix</keyword>
<dbReference type="GO" id="GO:0030425">
    <property type="term" value="C:dendrite"/>
    <property type="evidence" value="ECO:0007669"/>
    <property type="project" value="TreeGrafter"/>
</dbReference>
<dbReference type="EMBL" id="OU900100">
    <property type="protein sequence ID" value="CAG9863861.1"/>
    <property type="molecule type" value="Genomic_DNA"/>
</dbReference>
<keyword evidence="7" id="KW-0807">Transducer</keyword>
<dbReference type="AlphaFoldDB" id="A0A9N9TWV5"/>
<dbReference type="Proteomes" id="UP001153712">
    <property type="component" value="Chromosome 7"/>
</dbReference>
<keyword evidence="6" id="KW-0675">Receptor</keyword>
<dbReference type="GO" id="GO:0007635">
    <property type="term" value="P:chemosensory behavior"/>
    <property type="evidence" value="ECO:0007669"/>
    <property type="project" value="TreeGrafter"/>
</dbReference>